<proteinExistence type="predicted"/>
<dbReference type="AlphaFoldDB" id="A0A3G3IIE7"/>
<protein>
    <submittedName>
        <fullName evidence="4">Asparagine synthase</fullName>
    </submittedName>
</protein>
<organism evidence="4 5">
    <name type="scientific">Methanomethylophilus alvi</name>
    <dbReference type="NCBI Taxonomy" id="1291540"/>
    <lineage>
        <taxon>Archaea</taxon>
        <taxon>Methanobacteriati</taxon>
        <taxon>Thermoplasmatota</taxon>
        <taxon>Thermoplasmata</taxon>
        <taxon>Methanomassiliicoccales</taxon>
        <taxon>Methanomethylophilaceae</taxon>
        <taxon>Methanomethylophilus</taxon>
    </lineage>
</organism>
<feature type="domain" description="Asparagine synthetase" evidence="3">
    <location>
        <begin position="146"/>
        <end position="237"/>
    </location>
</feature>
<dbReference type="CDD" id="cd01991">
    <property type="entry name" value="Asn_synthase_B_C"/>
    <property type="match status" value="1"/>
</dbReference>
<dbReference type="PANTHER" id="PTHR45937">
    <property type="entry name" value="ASPARAGINE SYNTHETASE DOMAIN-CONTAINING PROTEIN 1"/>
    <property type="match status" value="1"/>
</dbReference>
<evidence type="ECO:0000256" key="2">
    <source>
        <dbReference type="ARBA" id="ARBA00022962"/>
    </source>
</evidence>
<reference evidence="4 5" key="1">
    <citation type="submission" date="2016-10" db="EMBL/GenBank/DDBJ databases">
        <title>Complete genome of the TMA-utilizing, human hosted archaeon Methanomethylophilus alvus Gen. nov, sp. nov., strain Mx-05, derived from a pure culture.</title>
        <authorList>
            <person name="Brugere J.-F."/>
            <person name="Ben Hania W."/>
            <person name="Chaudhary P.P."/>
            <person name="Gaci N."/>
            <person name="Borrel G."/>
            <person name="Cao Van Tuat L."/>
            <person name="Fardeau M.-L."/>
            <person name="Harris H.M.B."/>
            <person name="O'Toole P.W."/>
            <person name="Ollivier B."/>
        </authorList>
    </citation>
    <scope>NUCLEOTIDE SEQUENCE [LARGE SCALE GENOMIC DNA]</scope>
    <source>
        <strain evidence="4 5">Mx-05</strain>
    </source>
</reference>
<dbReference type="InterPro" id="IPR001962">
    <property type="entry name" value="Asn_synthase"/>
</dbReference>
<dbReference type="RefSeq" id="WP_015505033.1">
    <property type="nucleotide sequence ID" value="NZ_CAYARO010000014.1"/>
</dbReference>
<evidence type="ECO:0000256" key="1">
    <source>
        <dbReference type="ARBA" id="ARBA00022605"/>
    </source>
</evidence>
<dbReference type="Gene3D" id="3.40.50.620">
    <property type="entry name" value="HUPs"/>
    <property type="match status" value="1"/>
</dbReference>
<dbReference type="SUPFAM" id="SSF52402">
    <property type="entry name" value="Adenine nucleotide alpha hydrolases-like"/>
    <property type="match status" value="1"/>
</dbReference>
<dbReference type="EMBL" id="CP017686">
    <property type="protein sequence ID" value="AYQ55282.1"/>
    <property type="molecule type" value="Genomic_DNA"/>
</dbReference>
<accession>A0A3G3IIE7</accession>
<dbReference type="GeneID" id="41321927"/>
<keyword evidence="2" id="KW-0315">Glutamine amidotransferase</keyword>
<dbReference type="Pfam" id="PF00733">
    <property type="entry name" value="Asn_synthase"/>
    <property type="match status" value="2"/>
</dbReference>
<feature type="domain" description="Asparagine synthetase" evidence="3">
    <location>
        <begin position="13"/>
        <end position="139"/>
    </location>
</feature>
<dbReference type="InterPro" id="IPR014729">
    <property type="entry name" value="Rossmann-like_a/b/a_fold"/>
</dbReference>
<gene>
    <name evidence="4" type="ORF">BKD89_05650</name>
</gene>
<evidence type="ECO:0000313" key="4">
    <source>
        <dbReference type="EMBL" id="AYQ55282.1"/>
    </source>
</evidence>
<evidence type="ECO:0000259" key="3">
    <source>
        <dbReference type="Pfam" id="PF00733"/>
    </source>
</evidence>
<sequence>MTELSESVACALDSAAQRLLGGKDVAVAFSGGIDSGIVAALAVKYAKNVRLYTAGTSGSHDIEAALATAPLIGADIETIEIHDSDITDYLREAMAITGTDSPLTLAFEMPLFCVMKTCKEDSVTGGQGSDEQFAGYSKYVGKQDIQLREEMVKDMAKLYKETLPHEKKVAEHFGKEIAYPYLDKDLVAILRSAPTEAIRPVDQDVRKKLLSDAARDLGLGYLADRPKKAAQYGSGMMDAVKRICRKRGITYNKLVADLRKEMDGYSRM</sequence>
<dbReference type="OMA" id="AVQYGTY"/>
<dbReference type="Proteomes" id="UP000273278">
    <property type="component" value="Chromosome"/>
</dbReference>
<dbReference type="GO" id="GO:0006529">
    <property type="term" value="P:asparagine biosynthetic process"/>
    <property type="evidence" value="ECO:0007669"/>
    <property type="project" value="InterPro"/>
</dbReference>
<evidence type="ECO:0000313" key="5">
    <source>
        <dbReference type="Proteomes" id="UP000273278"/>
    </source>
</evidence>
<dbReference type="InterPro" id="IPR051857">
    <property type="entry name" value="Asn_synthetase_domain"/>
</dbReference>
<name>A0A3G3IIE7_9ARCH</name>
<keyword evidence="1" id="KW-0028">Amino-acid biosynthesis</keyword>
<dbReference type="GO" id="GO:0004066">
    <property type="term" value="F:asparagine synthase (glutamine-hydrolyzing) activity"/>
    <property type="evidence" value="ECO:0007669"/>
    <property type="project" value="InterPro"/>
</dbReference>
<dbReference type="PANTHER" id="PTHR45937:SF1">
    <property type="entry name" value="ASPARAGINE SYNTHETASE DOMAIN-CONTAINING PROTEIN 1"/>
    <property type="match status" value="1"/>
</dbReference>